<sequence>MGNAAAEEFLSSADLEEREQAHLHSLHYTASGFNARMWKCSISPLQIHQIVVPRGPSVESRMIHVADASP</sequence>
<accession>A0A9P7UIL0</accession>
<evidence type="ECO:0000313" key="2">
    <source>
        <dbReference type="Proteomes" id="UP000699042"/>
    </source>
</evidence>
<reference evidence="1" key="1">
    <citation type="submission" date="2021-05" db="EMBL/GenBank/DDBJ databases">
        <title>Comparative genomics of three Colletotrichum scovillei strains and genetic complementation revealed genes involved fungal growth and virulence on chili pepper.</title>
        <authorList>
            <person name="Hsieh D.-K."/>
            <person name="Chuang S.-C."/>
            <person name="Chen C.-Y."/>
            <person name="Chao Y.-T."/>
            <person name="Lu M.-Y.J."/>
            <person name="Lee M.-H."/>
            <person name="Shih M.-C."/>
        </authorList>
    </citation>
    <scope>NUCLEOTIDE SEQUENCE</scope>
    <source>
        <strain evidence="1">Coll-153</strain>
    </source>
</reference>
<dbReference type="Proteomes" id="UP000699042">
    <property type="component" value="Unassembled WGS sequence"/>
</dbReference>
<proteinExistence type="predicted"/>
<comment type="caution">
    <text evidence="1">The sequence shown here is derived from an EMBL/GenBank/DDBJ whole genome shotgun (WGS) entry which is preliminary data.</text>
</comment>
<protein>
    <submittedName>
        <fullName evidence="1">Uncharacterized protein</fullName>
    </submittedName>
</protein>
<organism evidence="1 2">
    <name type="scientific">Colletotrichum scovillei</name>
    <dbReference type="NCBI Taxonomy" id="1209932"/>
    <lineage>
        <taxon>Eukaryota</taxon>
        <taxon>Fungi</taxon>
        <taxon>Dikarya</taxon>
        <taxon>Ascomycota</taxon>
        <taxon>Pezizomycotina</taxon>
        <taxon>Sordariomycetes</taxon>
        <taxon>Hypocreomycetidae</taxon>
        <taxon>Glomerellales</taxon>
        <taxon>Glomerellaceae</taxon>
        <taxon>Colletotrichum</taxon>
        <taxon>Colletotrichum acutatum species complex</taxon>
    </lineage>
</organism>
<dbReference type="EMBL" id="JAESDN010000005">
    <property type="protein sequence ID" value="KAG7050660.1"/>
    <property type="molecule type" value="Genomic_DNA"/>
</dbReference>
<keyword evidence="2" id="KW-1185">Reference proteome</keyword>
<gene>
    <name evidence="1" type="ORF">JMJ77_013403</name>
</gene>
<name>A0A9P7UIL0_9PEZI</name>
<dbReference type="AlphaFoldDB" id="A0A9P7UIL0"/>
<evidence type="ECO:0000313" key="1">
    <source>
        <dbReference type="EMBL" id="KAG7050660.1"/>
    </source>
</evidence>